<gene>
    <name evidence="3" type="ORF">HUG17_0839</name>
</gene>
<dbReference type="Pfam" id="PF05773">
    <property type="entry name" value="RWD"/>
    <property type="match status" value="1"/>
</dbReference>
<dbReference type="PROSITE" id="PS50908">
    <property type="entry name" value="RWD"/>
    <property type="match status" value="1"/>
</dbReference>
<reference evidence="3" key="2">
    <citation type="journal article" date="2021" name="World Allergy Organ. J.">
        <title>Chromosome-level assembly of Dermatophagoides farinae genome and transcriptome reveals two novel allergens Der f 37 and Der f 39.</title>
        <authorList>
            <person name="Chen J."/>
            <person name="Cai Z."/>
            <person name="Fan D."/>
            <person name="Hu J."/>
            <person name="Hou Y."/>
            <person name="He Y."/>
            <person name="Zhang Z."/>
            <person name="Zhao Z."/>
            <person name="Gao P."/>
            <person name="Hu W."/>
            <person name="Sun J."/>
            <person name="Li J."/>
            <person name="Ji K."/>
        </authorList>
    </citation>
    <scope>NUCLEOTIDE SEQUENCE</scope>
    <source>
        <strain evidence="3">JKM2019</strain>
    </source>
</reference>
<dbReference type="InterPro" id="IPR040213">
    <property type="entry name" value="GIR2-like"/>
</dbReference>
<feature type="domain" description="RWD" evidence="2">
    <location>
        <begin position="9"/>
        <end position="131"/>
    </location>
</feature>
<dbReference type="PANTHER" id="PTHR12292">
    <property type="entry name" value="RWD DOMAIN-CONTAINING PROTEIN"/>
    <property type="match status" value="1"/>
</dbReference>
<dbReference type="Gene3D" id="3.10.110.10">
    <property type="entry name" value="Ubiquitin Conjugating Enzyme"/>
    <property type="match status" value="1"/>
</dbReference>
<evidence type="ECO:0000313" key="3">
    <source>
        <dbReference type="EMBL" id="KAH7645301.1"/>
    </source>
</evidence>
<dbReference type="AlphaFoldDB" id="A0A9D4P765"/>
<evidence type="ECO:0000259" key="2">
    <source>
        <dbReference type="PROSITE" id="PS50908"/>
    </source>
</evidence>
<dbReference type="Proteomes" id="UP000828236">
    <property type="component" value="Unassembled WGS sequence"/>
</dbReference>
<dbReference type="InterPro" id="IPR016135">
    <property type="entry name" value="UBQ-conjugating_enzyme/RWD"/>
</dbReference>
<evidence type="ECO:0000256" key="1">
    <source>
        <dbReference type="SAM" id="Coils"/>
    </source>
</evidence>
<keyword evidence="1" id="KW-0175">Coiled coil</keyword>
<dbReference type="SUPFAM" id="SSF54495">
    <property type="entry name" value="UBC-like"/>
    <property type="match status" value="1"/>
</dbReference>
<name>A0A9D4P765_DERFA</name>
<accession>A0A9D4P765</accession>
<dbReference type="SMART" id="SM00591">
    <property type="entry name" value="RWD"/>
    <property type="match status" value="1"/>
</dbReference>
<dbReference type="EMBL" id="SDOV01000001">
    <property type="protein sequence ID" value="KAH7645301.1"/>
    <property type="molecule type" value="Genomic_DNA"/>
</dbReference>
<dbReference type="InterPro" id="IPR032378">
    <property type="entry name" value="ZC3H15/TMA46_C"/>
</dbReference>
<reference evidence="3" key="1">
    <citation type="submission" date="2020-06" db="EMBL/GenBank/DDBJ databases">
        <authorList>
            <person name="Ji K."/>
            <person name="Li J."/>
        </authorList>
    </citation>
    <scope>NUCLEOTIDE SEQUENCE</scope>
    <source>
        <strain evidence="3">JKM2019</strain>
        <tissue evidence="3">Whole body</tissue>
    </source>
</reference>
<organism evidence="3">
    <name type="scientific">Dermatophagoides farinae</name>
    <name type="common">American house dust mite</name>
    <dbReference type="NCBI Taxonomy" id="6954"/>
    <lineage>
        <taxon>Eukaryota</taxon>
        <taxon>Metazoa</taxon>
        <taxon>Ecdysozoa</taxon>
        <taxon>Arthropoda</taxon>
        <taxon>Chelicerata</taxon>
        <taxon>Arachnida</taxon>
        <taxon>Acari</taxon>
        <taxon>Acariformes</taxon>
        <taxon>Sarcoptiformes</taxon>
        <taxon>Astigmata</taxon>
        <taxon>Psoroptidia</taxon>
        <taxon>Analgoidea</taxon>
        <taxon>Pyroglyphidae</taxon>
        <taxon>Dermatophagoidinae</taxon>
        <taxon>Dermatophagoides</taxon>
    </lineage>
</organism>
<protein>
    <submittedName>
        <fullName evidence="3">Rrm domain-containing protein</fullName>
    </submittedName>
</protein>
<dbReference type="Pfam" id="PF16543">
    <property type="entry name" value="DFRP_C"/>
    <property type="match status" value="1"/>
</dbReference>
<dbReference type="InterPro" id="IPR006575">
    <property type="entry name" value="RWD_dom"/>
</dbReference>
<comment type="caution">
    <text evidence="3">The sequence shown here is derived from an EMBL/GenBank/DDBJ whole genome shotgun (WGS) entry which is preliminary data.</text>
</comment>
<sequence length="286" mass="33005">MSYEEQQADELDAMKAIYPTELTLFNDDDGDGDHKKLLNENQLPKFSIKISSEFNEDDDNDCDKYELELLFQLPKNYPDVGPTIEIFSSKNLEDCDELEIVDILNDMIADNIGMVMVFTMVTRASEWLNTLKERKIIERKQAEEQRKKEIEEMERKKFEGTRVTVETFIAWKMKFDAEMATLAAKNKEMKKDETGKLTGKEMFLQDKNLIDSDLNFADVIAGDDLDVDIKVDERKLTGKEMFLQDKNLIDSDLNFADVIAGDDLDVDIKVDESLFQDDDELLAEDD</sequence>
<proteinExistence type="predicted"/>
<feature type="coiled-coil region" evidence="1">
    <location>
        <begin position="128"/>
        <end position="159"/>
    </location>
</feature>